<dbReference type="AlphaFoldDB" id="A0A814ALV1"/>
<organism evidence="2 4">
    <name type="scientific">Didymodactylos carnosus</name>
    <dbReference type="NCBI Taxonomy" id="1234261"/>
    <lineage>
        <taxon>Eukaryota</taxon>
        <taxon>Metazoa</taxon>
        <taxon>Spiralia</taxon>
        <taxon>Gnathifera</taxon>
        <taxon>Rotifera</taxon>
        <taxon>Eurotatoria</taxon>
        <taxon>Bdelloidea</taxon>
        <taxon>Philodinida</taxon>
        <taxon>Philodinidae</taxon>
        <taxon>Didymodactylos</taxon>
    </lineage>
</organism>
<evidence type="ECO:0000313" key="3">
    <source>
        <dbReference type="EMBL" id="CAF3696169.1"/>
    </source>
</evidence>
<comment type="similarity">
    <text evidence="1">Belongs to the STXBP/unc-18/SEC1 family.</text>
</comment>
<evidence type="ECO:0008006" key="5">
    <source>
        <dbReference type="Google" id="ProtNLM"/>
    </source>
</evidence>
<evidence type="ECO:0000313" key="2">
    <source>
        <dbReference type="EMBL" id="CAF0916091.1"/>
    </source>
</evidence>
<dbReference type="OrthoDB" id="10262528at2759"/>
<dbReference type="InterPro" id="IPR043154">
    <property type="entry name" value="Sec-1-like_dom1"/>
</dbReference>
<dbReference type="GO" id="GO:0016192">
    <property type="term" value="P:vesicle-mediated transport"/>
    <property type="evidence" value="ECO:0007669"/>
    <property type="project" value="InterPro"/>
</dbReference>
<accession>A0A814ALV1</accession>
<dbReference type="EMBL" id="CAJNOQ010001745">
    <property type="protein sequence ID" value="CAF0916091.1"/>
    <property type="molecule type" value="Genomic_DNA"/>
</dbReference>
<protein>
    <recommendedName>
        <fullName evidence="5">Vacuolar protein sorting-associated protein 33A</fullName>
    </recommendedName>
</protein>
<dbReference type="InterPro" id="IPR001619">
    <property type="entry name" value="Sec1-like"/>
</dbReference>
<dbReference type="Gene3D" id="3.40.50.2060">
    <property type="match status" value="1"/>
</dbReference>
<comment type="caution">
    <text evidence="2">The sequence shown here is derived from an EMBL/GenBank/DDBJ whole genome shotgun (WGS) entry which is preliminary data.</text>
</comment>
<reference evidence="2" key="1">
    <citation type="submission" date="2021-02" db="EMBL/GenBank/DDBJ databases">
        <authorList>
            <person name="Nowell W R."/>
        </authorList>
    </citation>
    <scope>NUCLEOTIDE SEQUENCE</scope>
</reference>
<dbReference type="Pfam" id="PF00995">
    <property type="entry name" value="Sec1"/>
    <property type="match status" value="1"/>
</dbReference>
<proteinExistence type="inferred from homology"/>
<evidence type="ECO:0000256" key="1">
    <source>
        <dbReference type="ARBA" id="ARBA00009884"/>
    </source>
</evidence>
<dbReference type="EMBL" id="CAJOBC010001744">
    <property type="protein sequence ID" value="CAF3696169.1"/>
    <property type="molecule type" value="Genomic_DNA"/>
</dbReference>
<sequence>MSDLLKWEIADQLLSNAREDFFRLLDSVSGQKELFIDEDLFPVINRISAPTDIFSHGVEKMYKLDAEPNVNLNRKRVYLLRPNMVRFLALAKRIRKVNIRNVHLVCIPRKLYSFEILLEQEGLWGRCSLHELPTFDMVPVDYDLFSMEYPHLYLSVYLDQSSDWLSTLASSLVNFQQSFGRFTRTLALGKLASQVARHLERAISKINDQDISVFGRKHIQTVILFDRTLDLVTPFCSQMCYEGLLDEHFGIEAGILPIPTKILTNDDSLGANNSNDASKQQNPIMKVSLTSKDDVIFGGIRSMHFTKVFQQIKASMAKQNSLRNDFKGKFEDADVSDLRRMVQTDIKDYVSANKLLKRHMDISSDVLKKKTADDFKLQLEIESDILHNEQFDETVSYIHTMICREQNKYRPLQLLCLLSAANNGLPRETYEVLCRSFFHSYGYENIPLLYKLERLNLLHVKRTIDYPTQVPTSKMPGIREDIKSMAKHVAQNFTEKTSTSKGFFQYMRKRLNLTPDVNQQVKPTPKPDMAEIFGSTYVPLSCRLIEEGLTSIDKLALLQQDVAQRGYVGYEDLYSCNTSPSSSRQTATSSNSPLTILVVFIGGCTHSELNALRLLGMSKQSAWQFYFAPTSVWTHGRLLQEIENSQ</sequence>
<evidence type="ECO:0000313" key="4">
    <source>
        <dbReference type="Proteomes" id="UP000663829"/>
    </source>
</evidence>
<dbReference type="Proteomes" id="UP000663829">
    <property type="component" value="Unassembled WGS sequence"/>
</dbReference>
<dbReference type="Gene3D" id="3.40.50.1910">
    <property type="match status" value="2"/>
</dbReference>
<dbReference type="InterPro" id="IPR043155">
    <property type="entry name" value="VPS33_dom3b"/>
</dbReference>
<dbReference type="InterPro" id="IPR027482">
    <property type="entry name" value="Sec1-like_dom2"/>
</dbReference>
<name>A0A814ALV1_9BILA</name>
<keyword evidence="4" id="KW-1185">Reference proteome</keyword>
<dbReference type="SUPFAM" id="SSF56815">
    <property type="entry name" value="Sec1/munc18-like (SM) proteins"/>
    <property type="match status" value="1"/>
</dbReference>
<dbReference type="Gene3D" id="1.25.40.850">
    <property type="match status" value="1"/>
</dbReference>
<dbReference type="Proteomes" id="UP000681722">
    <property type="component" value="Unassembled WGS sequence"/>
</dbReference>
<gene>
    <name evidence="2" type="ORF">GPM918_LOCUS9400</name>
    <name evidence="3" type="ORF">SRO942_LOCUS9397</name>
</gene>
<dbReference type="InterPro" id="IPR036045">
    <property type="entry name" value="Sec1-like_sf"/>
</dbReference>
<dbReference type="PANTHER" id="PTHR11679">
    <property type="entry name" value="VESICLE PROTEIN SORTING-ASSOCIATED"/>
    <property type="match status" value="1"/>
</dbReference>